<name>A0A9Q3F177_9BASI</name>
<protein>
    <submittedName>
        <fullName evidence="2">Uncharacterized protein</fullName>
    </submittedName>
</protein>
<evidence type="ECO:0000313" key="3">
    <source>
        <dbReference type="Proteomes" id="UP000765509"/>
    </source>
</evidence>
<keyword evidence="3" id="KW-1185">Reference proteome</keyword>
<sequence>MKRVGPKPMMRARGPRTLLGYRERGPGPKKKVEAWGLRIWELAREVNDGRIWPDAIIGQGRAIWVKGCRAPDGAKLAIKIWCGQLAPTWSQVGIATTPIEEDHSSWL</sequence>
<accession>A0A9Q3F177</accession>
<organism evidence="2 3">
    <name type="scientific">Austropuccinia psidii MF-1</name>
    <dbReference type="NCBI Taxonomy" id="1389203"/>
    <lineage>
        <taxon>Eukaryota</taxon>
        <taxon>Fungi</taxon>
        <taxon>Dikarya</taxon>
        <taxon>Basidiomycota</taxon>
        <taxon>Pucciniomycotina</taxon>
        <taxon>Pucciniomycetes</taxon>
        <taxon>Pucciniales</taxon>
        <taxon>Sphaerophragmiaceae</taxon>
        <taxon>Austropuccinia</taxon>
    </lineage>
</organism>
<dbReference type="AlphaFoldDB" id="A0A9Q3F177"/>
<proteinExistence type="predicted"/>
<dbReference type="EMBL" id="AVOT02038244">
    <property type="protein sequence ID" value="MBW0533070.1"/>
    <property type="molecule type" value="Genomic_DNA"/>
</dbReference>
<comment type="caution">
    <text evidence="2">The sequence shown here is derived from an EMBL/GenBank/DDBJ whole genome shotgun (WGS) entry which is preliminary data.</text>
</comment>
<evidence type="ECO:0000256" key="1">
    <source>
        <dbReference type="SAM" id="MobiDB-lite"/>
    </source>
</evidence>
<feature type="region of interest" description="Disordered" evidence="1">
    <location>
        <begin position="1"/>
        <end position="29"/>
    </location>
</feature>
<gene>
    <name evidence="2" type="ORF">O181_072785</name>
</gene>
<dbReference type="Proteomes" id="UP000765509">
    <property type="component" value="Unassembled WGS sequence"/>
</dbReference>
<reference evidence="2" key="1">
    <citation type="submission" date="2021-03" db="EMBL/GenBank/DDBJ databases">
        <title>Draft genome sequence of rust myrtle Austropuccinia psidii MF-1, a brazilian biotype.</title>
        <authorList>
            <person name="Quecine M.C."/>
            <person name="Pachon D.M.R."/>
            <person name="Bonatelli M.L."/>
            <person name="Correr F.H."/>
            <person name="Franceschini L.M."/>
            <person name="Leite T.F."/>
            <person name="Margarido G.R.A."/>
            <person name="Almeida C.A."/>
            <person name="Ferrarezi J.A."/>
            <person name="Labate C.A."/>
        </authorList>
    </citation>
    <scope>NUCLEOTIDE SEQUENCE</scope>
    <source>
        <strain evidence="2">MF-1</strain>
    </source>
</reference>
<evidence type="ECO:0000313" key="2">
    <source>
        <dbReference type="EMBL" id="MBW0533070.1"/>
    </source>
</evidence>
<dbReference type="OrthoDB" id="10612013at2759"/>